<gene>
    <name evidence="16" type="ORF">CHR53_05190</name>
</gene>
<name>A0A3T0HUK5_9BACI</name>
<keyword evidence="17" id="KW-1185">Reference proteome</keyword>
<dbReference type="Pfam" id="PF02518">
    <property type="entry name" value="HATPase_c"/>
    <property type="match status" value="1"/>
</dbReference>
<dbReference type="Pfam" id="PF00512">
    <property type="entry name" value="HisKA"/>
    <property type="match status" value="1"/>
</dbReference>
<feature type="transmembrane region" description="Helical" evidence="14">
    <location>
        <begin position="15"/>
        <end position="33"/>
    </location>
</feature>
<dbReference type="InterPro" id="IPR005467">
    <property type="entry name" value="His_kinase_dom"/>
</dbReference>
<dbReference type="CDD" id="cd18773">
    <property type="entry name" value="PDC1_HK_sensor"/>
    <property type="match status" value="1"/>
</dbReference>
<evidence type="ECO:0000256" key="5">
    <source>
        <dbReference type="ARBA" id="ARBA00022553"/>
    </source>
</evidence>
<dbReference type="EMBL" id="CP022572">
    <property type="protein sequence ID" value="AZU60707.1"/>
    <property type="molecule type" value="Genomic_DNA"/>
</dbReference>
<dbReference type="InterPro" id="IPR003594">
    <property type="entry name" value="HATPase_dom"/>
</dbReference>
<keyword evidence="4" id="KW-1003">Cell membrane</keyword>
<evidence type="ECO:0000256" key="2">
    <source>
        <dbReference type="ARBA" id="ARBA00004651"/>
    </source>
</evidence>
<reference evidence="16 17" key="1">
    <citation type="submission" date="2017-07" db="EMBL/GenBank/DDBJ databases">
        <title>The complete genome sequence of Bacillus mesonae strain H20-5, an efficient strain improving plant abiotic stress resistance.</title>
        <authorList>
            <person name="Kim S.Y."/>
            <person name="Song H."/>
            <person name="Sang M.K."/>
            <person name="Weon H.-Y."/>
            <person name="Song J."/>
        </authorList>
    </citation>
    <scope>NUCLEOTIDE SEQUENCE [LARGE SCALE GENOMIC DNA]</scope>
    <source>
        <strain evidence="16 17">H20-5</strain>
    </source>
</reference>
<dbReference type="InterPro" id="IPR033479">
    <property type="entry name" value="dCache_1"/>
</dbReference>
<dbReference type="GO" id="GO:0005886">
    <property type="term" value="C:plasma membrane"/>
    <property type="evidence" value="ECO:0007669"/>
    <property type="project" value="UniProtKB-SubCell"/>
</dbReference>
<dbReference type="PANTHER" id="PTHR43065">
    <property type="entry name" value="SENSOR HISTIDINE KINASE"/>
    <property type="match status" value="1"/>
</dbReference>
<dbReference type="InterPro" id="IPR029151">
    <property type="entry name" value="Sensor-like_sf"/>
</dbReference>
<keyword evidence="9" id="KW-0418">Kinase</keyword>
<evidence type="ECO:0000256" key="12">
    <source>
        <dbReference type="ARBA" id="ARBA00023012"/>
    </source>
</evidence>
<proteinExistence type="predicted"/>
<dbReference type="InterPro" id="IPR036097">
    <property type="entry name" value="HisK_dim/P_sf"/>
</dbReference>
<dbReference type="Gene3D" id="3.30.565.10">
    <property type="entry name" value="Histidine kinase-like ATPase, C-terminal domain"/>
    <property type="match status" value="1"/>
</dbReference>
<keyword evidence="13 14" id="KW-0472">Membrane</keyword>
<accession>A0A3T0HUK5</accession>
<keyword evidence="10" id="KW-0067">ATP-binding</keyword>
<dbReference type="SMART" id="SM00387">
    <property type="entry name" value="HATPase_c"/>
    <property type="match status" value="1"/>
</dbReference>
<keyword evidence="7 14" id="KW-0812">Transmembrane</keyword>
<dbReference type="Pfam" id="PF02743">
    <property type="entry name" value="dCache_1"/>
    <property type="match status" value="1"/>
</dbReference>
<dbReference type="SUPFAM" id="SSF47384">
    <property type="entry name" value="Homodimeric domain of signal transducing histidine kinase"/>
    <property type="match status" value="1"/>
</dbReference>
<dbReference type="PRINTS" id="PR00344">
    <property type="entry name" value="BCTRLSENSOR"/>
</dbReference>
<comment type="subcellular location">
    <subcellularLocation>
        <location evidence="2">Cell membrane</location>
        <topology evidence="2">Multi-pass membrane protein</topology>
    </subcellularLocation>
</comment>
<evidence type="ECO:0000256" key="10">
    <source>
        <dbReference type="ARBA" id="ARBA00022840"/>
    </source>
</evidence>
<dbReference type="InterPro" id="IPR036890">
    <property type="entry name" value="HATPase_C_sf"/>
</dbReference>
<dbReference type="AlphaFoldDB" id="A0A3T0HUK5"/>
<dbReference type="CDD" id="cd00082">
    <property type="entry name" value="HisKA"/>
    <property type="match status" value="1"/>
</dbReference>
<evidence type="ECO:0000259" key="15">
    <source>
        <dbReference type="PROSITE" id="PS50109"/>
    </source>
</evidence>
<feature type="domain" description="Histidine kinase" evidence="15">
    <location>
        <begin position="295"/>
        <end position="501"/>
    </location>
</feature>
<dbReference type="CDD" id="cd00075">
    <property type="entry name" value="HATPase"/>
    <property type="match status" value="1"/>
</dbReference>
<evidence type="ECO:0000313" key="17">
    <source>
        <dbReference type="Proteomes" id="UP000282892"/>
    </source>
</evidence>
<evidence type="ECO:0000256" key="13">
    <source>
        <dbReference type="ARBA" id="ARBA00023136"/>
    </source>
</evidence>
<keyword evidence="11 14" id="KW-1133">Transmembrane helix</keyword>
<keyword evidence="6" id="KW-0808">Transferase</keyword>
<dbReference type="STRING" id="1193713.GCA_001636315_03565"/>
<dbReference type="SUPFAM" id="SSF55874">
    <property type="entry name" value="ATPase domain of HSP90 chaperone/DNA topoisomerase II/histidine kinase"/>
    <property type="match status" value="1"/>
</dbReference>
<dbReference type="GO" id="GO:0000155">
    <property type="term" value="F:phosphorelay sensor kinase activity"/>
    <property type="evidence" value="ECO:0007669"/>
    <property type="project" value="InterPro"/>
</dbReference>
<organism evidence="16 17">
    <name type="scientific">Neobacillus mesonae</name>
    <dbReference type="NCBI Taxonomy" id="1193713"/>
    <lineage>
        <taxon>Bacteria</taxon>
        <taxon>Bacillati</taxon>
        <taxon>Bacillota</taxon>
        <taxon>Bacilli</taxon>
        <taxon>Bacillales</taxon>
        <taxon>Bacillaceae</taxon>
        <taxon>Neobacillus</taxon>
    </lineage>
</organism>
<dbReference type="Gene3D" id="1.10.287.130">
    <property type="match status" value="1"/>
</dbReference>
<feature type="transmembrane region" description="Helical" evidence="14">
    <location>
        <begin position="250"/>
        <end position="270"/>
    </location>
</feature>
<dbReference type="PROSITE" id="PS50109">
    <property type="entry name" value="HIS_KIN"/>
    <property type="match status" value="1"/>
</dbReference>
<keyword evidence="8" id="KW-0547">Nucleotide-binding</keyword>
<evidence type="ECO:0000256" key="14">
    <source>
        <dbReference type="SAM" id="Phobius"/>
    </source>
</evidence>
<evidence type="ECO:0000256" key="7">
    <source>
        <dbReference type="ARBA" id="ARBA00022692"/>
    </source>
</evidence>
<evidence type="ECO:0000313" key="16">
    <source>
        <dbReference type="EMBL" id="AZU60707.1"/>
    </source>
</evidence>
<dbReference type="SUPFAM" id="SSF103190">
    <property type="entry name" value="Sensory domain-like"/>
    <property type="match status" value="1"/>
</dbReference>
<keyword evidence="5" id="KW-0597">Phosphoprotein</keyword>
<evidence type="ECO:0000256" key="8">
    <source>
        <dbReference type="ARBA" id="ARBA00022741"/>
    </source>
</evidence>
<dbReference type="RefSeq" id="WP_127485475.1">
    <property type="nucleotide sequence ID" value="NZ_CP022572.1"/>
</dbReference>
<dbReference type="GO" id="GO:0005524">
    <property type="term" value="F:ATP binding"/>
    <property type="evidence" value="ECO:0007669"/>
    <property type="project" value="UniProtKB-KW"/>
</dbReference>
<dbReference type="EC" id="2.7.13.3" evidence="3"/>
<evidence type="ECO:0000256" key="4">
    <source>
        <dbReference type="ARBA" id="ARBA00022475"/>
    </source>
</evidence>
<dbReference type="Gene3D" id="3.30.450.20">
    <property type="entry name" value="PAS domain"/>
    <property type="match status" value="2"/>
</dbReference>
<sequence>MAFQHDAKTFVKKHILIYILLTILPAAGISYILSQHHVKMMNTEEKIEAQKIANTYAMNIENFLGETVGRLEMLATSIKVQKNDLSELKKILTETAGKDTRFSGFYWANTDGDVLIGTNPINNPVNVGKRPYFQHTVKTKKTSFSKPHIGSIMGRYIISISTPIVEQGRVKGVLIASLRLDEMEAKIKNQIKGETVLVVDNTGQTLFKTGQIPKDNTVISRTSVAQLPWTITAFKNFNTADDYRRTFLKYLFILLTVFNILYLLIKYILLRRNLKKEQEQTEIHKLELIGKLAASTAHEIRNPLTGIKGLVKLLSEEYRDEKAQSYFEVIQTEIDRINSIVSELLVLGKPTAYHLKTYDANHIILEINPIIQSEANFTNIELITSYSSESLFVSCVKDQLKQVILNLTKNSLQAMPNGGSLYIFLERKNNLCSIRVKDNGSGMSAEQIAQAFNPFYTLKKDGSGLGLTVCKRIIESYGGDINLTSTLNKGTEVEITIPLALEINNQ</sequence>
<dbReference type="Proteomes" id="UP000282892">
    <property type="component" value="Chromosome"/>
</dbReference>
<evidence type="ECO:0000256" key="3">
    <source>
        <dbReference type="ARBA" id="ARBA00012438"/>
    </source>
</evidence>
<keyword evidence="12" id="KW-0902">Two-component regulatory system</keyword>
<protein>
    <recommendedName>
        <fullName evidence="3">histidine kinase</fullName>
        <ecNumber evidence="3">2.7.13.3</ecNumber>
    </recommendedName>
</protein>
<dbReference type="KEGG" id="nmk:CHR53_05190"/>
<comment type="catalytic activity">
    <reaction evidence="1">
        <text>ATP + protein L-histidine = ADP + protein N-phospho-L-histidine.</text>
        <dbReference type="EC" id="2.7.13.3"/>
    </reaction>
</comment>
<evidence type="ECO:0000256" key="11">
    <source>
        <dbReference type="ARBA" id="ARBA00022989"/>
    </source>
</evidence>
<evidence type="ECO:0000256" key="9">
    <source>
        <dbReference type="ARBA" id="ARBA00022777"/>
    </source>
</evidence>
<evidence type="ECO:0000256" key="6">
    <source>
        <dbReference type="ARBA" id="ARBA00022679"/>
    </source>
</evidence>
<dbReference type="InterPro" id="IPR004358">
    <property type="entry name" value="Sig_transdc_His_kin-like_C"/>
</dbReference>
<dbReference type="SMART" id="SM00388">
    <property type="entry name" value="HisKA"/>
    <property type="match status" value="1"/>
</dbReference>
<dbReference type="OrthoDB" id="9815750at2"/>
<evidence type="ECO:0000256" key="1">
    <source>
        <dbReference type="ARBA" id="ARBA00000085"/>
    </source>
</evidence>
<dbReference type="PANTHER" id="PTHR43065:SF10">
    <property type="entry name" value="PEROXIDE STRESS-ACTIVATED HISTIDINE KINASE MAK3"/>
    <property type="match status" value="1"/>
</dbReference>
<dbReference type="InterPro" id="IPR003661">
    <property type="entry name" value="HisK_dim/P_dom"/>
</dbReference>